<dbReference type="Proteomes" id="UP000823890">
    <property type="component" value="Unassembled WGS sequence"/>
</dbReference>
<evidence type="ECO:0000313" key="4">
    <source>
        <dbReference type="EMBL" id="HJC34526.1"/>
    </source>
</evidence>
<proteinExistence type="predicted"/>
<evidence type="ECO:0000256" key="1">
    <source>
        <dbReference type="SAM" id="Phobius"/>
    </source>
</evidence>
<organism evidence="4 5">
    <name type="scientific">Candidatus Mediterraneibacter faecipullorum</name>
    <dbReference type="NCBI Taxonomy" id="2838670"/>
    <lineage>
        <taxon>Bacteria</taxon>
        <taxon>Bacillati</taxon>
        <taxon>Bacillota</taxon>
        <taxon>Clostridia</taxon>
        <taxon>Lachnospirales</taxon>
        <taxon>Lachnospiraceae</taxon>
        <taxon>Mediterraneibacter</taxon>
    </lineage>
</organism>
<keyword evidence="1" id="KW-1133">Transmembrane helix</keyword>
<feature type="transmembrane region" description="Helical" evidence="1">
    <location>
        <begin position="20"/>
        <end position="40"/>
    </location>
</feature>
<dbReference type="Pfam" id="PF09822">
    <property type="entry name" value="ABC_transp_aux"/>
    <property type="match status" value="1"/>
</dbReference>
<comment type="caution">
    <text evidence="4">The sequence shown here is derived from an EMBL/GenBank/DDBJ whole genome shotgun (WGS) entry which is preliminary data.</text>
</comment>
<accession>A0A9D2NN89</accession>
<name>A0A9D2NN89_9FIRM</name>
<evidence type="ECO:0000259" key="2">
    <source>
        <dbReference type="Pfam" id="PF09822"/>
    </source>
</evidence>
<feature type="domain" description="DUF7088" evidence="3">
    <location>
        <begin position="52"/>
        <end position="143"/>
    </location>
</feature>
<dbReference type="InterPro" id="IPR055396">
    <property type="entry name" value="DUF7088"/>
</dbReference>
<sequence>MKSLKNIFRTSGTKHGAYSVGLTVLVIAVVIVFNLVVGQIPEAYRNLDVSSTKIYDISDTTTELLDSLDNEVDMKVLAVKDDTDERITTFLSRYASLSDKINVEWIDPVLHPSALTDYDTTENTIVISCEDTGKTTTVSFNDILVMDQYSYYYYGTTSYTEFDGEGQLTGAVNYVTNEADHTIYQTTGHGESTLSTTITDLMEKNSYTLSEVNLLMSTSIPEDCDLLLMYAPTTDLSEDEAQMLRDYLAGGGKVMILFGDTSSADLPSLAGVLSEYGIEAADGYIADPTRCYQGNYYYIFPELSVSGDMADNIFSEMVLLTNAHGMNLTDPERDTISTTSFMASSDQAYAVTEETQQQGSYTLGAVATETIESADEESTESRLTVISAGSLIDQSITDTFPQLENTQIFMNAVTANFEGVQNLSIEAKSLGTEYNTMQHTGLLSFLVIFGIPAVILIGGFVVWFRRRRA</sequence>
<feature type="domain" description="ABC-type uncharacterised transport system" evidence="2">
    <location>
        <begin position="183"/>
        <end position="405"/>
    </location>
</feature>
<keyword evidence="1" id="KW-0812">Transmembrane</keyword>
<evidence type="ECO:0000313" key="5">
    <source>
        <dbReference type="Proteomes" id="UP000823890"/>
    </source>
</evidence>
<dbReference type="EMBL" id="DWWO01000101">
    <property type="protein sequence ID" value="HJC34526.1"/>
    <property type="molecule type" value="Genomic_DNA"/>
</dbReference>
<feature type="transmembrane region" description="Helical" evidence="1">
    <location>
        <begin position="442"/>
        <end position="464"/>
    </location>
</feature>
<reference evidence="4" key="2">
    <citation type="submission" date="2021-04" db="EMBL/GenBank/DDBJ databases">
        <authorList>
            <person name="Gilroy R."/>
        </authorList>
    </citation>
    <scope>NUCLEOTIDE SEQUENCE</scope>
    <source>
        <strain evidence="4">ChiW19-954</strain>
    </source>
</reference>
<protein>
    <submittedName>
        <fullName evidence="4">GldG family protein</fullName>
    </submittedName>
</protein>
<dbReference type="Pfam" id="PF23357">
    <property type="entry name" value="DUF7088"/>
    <property type="match status" value="1"/>
</dbReference>
<evidence type="ECO:0000259" key="3">
    <source>
        <dbReference type="Pfam" id="PF23357"/>
    </source>
</evidence>
<gene>
    <name evidence="4" type="ORF">H9758_08035</name>
</gene>
<dbReference type="AlphaFoldDB" id="A0A9D2NN89"/>
<keyword evidence="1" id="KW-0472">Membrane</keyword>
<reference evidence="4" key="1">
    <citation type="journal article" date="2021" name="PeerJ">
        <title>Extensive microbial diversity within the chicken gut microbiome revealed by metagenomics and culture.</title>
        <authorList>
            <person name="Gilroy R."/>
            <person name="Ravi A."/>
            <person name="Getino M."/>
            <person name="Pursley I."/>
            <person name="Horton D.L."/>
            <person name="Alikhan N.F."/>
            <person name="Baker D."/>
            <person name="Gharbi K."/>
            <person name="Hall N."/>
            <person name="Watson M."/>
            <person name="Adriaenssens E.M."/>
            <person name="Foster-Nyarko E."/>
            <person name="Jarju S."/>
            <person name="Secka A."/>
            <person name="Antonio M."/>
            <person name="Oren A."/>
            <person name="Chaudhuri R.R."/>
            <person name="La Ragione R."/>
            <person name="Hildebrand F."/>
            <person name="Pallen M.J."/>
        </authorList>
    </citation>
    <scope>NUCLEOTIDE SEQUENCE</scope>
    <source>
        <strain evidence="4">ChiW19-954</strain>
    </source>
</reference>
<dbReference type="InterPro" id="IPR019196">
    <property type="entry name" value="ABC_transp_unknown"/>
</dbReference>